<feature type="non-terminal residue" evidence="1">
    <location>
        <position position="53"/>
    </location>
</feature>
<keyword evidence="2" id="KW-1185">Reference proteome</keyword>
<accession>A0AAV4F8X9</accession>
<reference evidence="1 2" key="1">
    <citation type="journal article" date="2021" name="Elife">
        <title>Chloroplast acquisition without the gene transfer in kleptoplastic sea slugs, Plakobranchus ocellatus.</title>
        <authorList>
            <person name="Maeda T."/>
            <person name="Takahashi S."/>
            <person name="Yoshida T."/>
            <person name="Shimamura S."/>
            <person name="Takaki Y."/>
            <person name="Nagai Y."/>
            <person name="Toyoda A."/>
            <person name="Suzuki Y."/>
            <person name="Arimoto A."/>
            <person name="Ishii H."/>
            <person name="Satoh N."/>
            <person name="Nishiyama T."/>
            <person name="Hasebe M."/>
            <person name="Maruyama T."/>
            <person name="Minagawa J."/>
            <person name="Obokata J."/>
            <person name="Shigenobu S."/>
        </authorList>
    </citation>
    <scope>NUCLEOTIDE SEQUENCE [LARGE SCALE GENOMIC DNA]</scope>
</reference>
<dbReference type="Proteomes" id="UP000762676">
    <property type="component" value="Unassembled WGS sequence"/>
</dbReference>
<evidence type="ECO:0000313" key="1">
    <source>
        <dbReference type="EMBL" id="GFR69818.1"/>
    </source>
</evidence>
<sequence length="53" mass="5800">MSLKRQQEASKCTRLSAPDTLITISSPESWLPPLSIKVLTGKYSLIPSLKPST</sequence>
<dbReference type="EMBL" id="BMAT01011277">
    <property type="protein sequence ID" value="GFR69818.1"/>
    <property type="molecule type" value="Genomic_DNA"/>
</dbReference>
<proteinExistence type="predicted"/>
<gene>
    <name evidence="1" type="ORF">ElyMa_005641600</name>
</gene>
<organism evidence="1 2">
    <name type="scientific">Elysia marginata</name>
    <dbReference type="NCBI Taxonomy" id="1093978"/>
    <lineage>
        <taxon>Eukaryota</taxon>
        <taxon>Metazoa</taxon>
        <taxon>Spiralia</taxon>
        <taxon>Lophotrochozoa</taxon>
        <taxon>Mollusca</taxon>
        <taxon>Gastropoda</taxon>
        <taxon>Heterobranchia</taxon>
        <taxon>Euthyneura</taxon>
        <taxon>Panpulmonata</taxon>
        <taxon>Sacoglossa</taxon>
        <taxon>Placobranchoidea</taxon>
        <taxon>Plakobranchidae</taxon>
        <taxon>Elysia</taxon>
    </lineage>
</organism>
<dbReference type="AlphaFoldDB" id="A0AAV4F8X9"/>
<comment type="caution">
    <text evidence="1">The sequence shown here is derived from an EMBL/GenBank/DDBJ whole genome shotgun (WGS) entry which is preliminary data.</text>
</comment>
<name>A0AAV4F8X9_9GAST</name>
<protein>
    <submittedName>
        <fullName evidence="1">Uncharacterized protein</fullName>
    </submittedName>
</protein>
<evidence type="ECO:0000313" key="2">
    <source>
        <dbReference type="Proteomes" id="UP000762676"/>
    </source>
</evidence>